<comment type="subcellular location">
    <subcellularLocation>
        <location evidence="1">Membrane</location>
        <topology evidence="1">Multi-pass membrane protein</topology>
    </subcellularLocation>
</comment>
<dbReference type="Pfam" id="PF20684">
    <property type="entry name" value="Fung_rhodopsin"/>
    <property type="match status" value="1"/>
</dbReference>
<feature type="transmembrane region" description="Helical" evidence="7">
    <location>
        <begin position="177"/>
        <end position="201"/>
    </location>
</feature>
<dbReference type="EMBL" id="CP009806">
    <property type="protein sequence ID" value="ATZ46817.1"/>
    <property type="molecule type" value="Genomic_DNA"/>
</dbReference>
<dbReference type="PANTHER" id="PTHR33048">
    <property type="entry name" value="PTH11-LIKE INTEGRAL MEMBRANE PROTEIN (AFU_ORTHOLOGUE AFUA_5G11245)"/>
    <property type="match status" value="1"/>
</dbReference>
<dbReference type="PANTHER" id="PTHR33048:SF47">
    <property type="entry name" value="INTEGRAL MEMBRANE PROTEIN-RELATED"/>
    <property type="match status" value="1"/>
</dbReference>
<evidence type="ECO:0000256" key="2">
    <source>
        <dbReference type="ARBA" id="ARBA00022692"/>
    </source>
</evidence>
<evidence type="ECO:0000313" key="10">
    <source>
        <dbReference type="Proteomes" id="UP000001798"/>
    </source>
</evidence>
<keyword evidence="10" id="KW-1185">Reference proteome</keyword>
<feature type="region of interest" description="Disordered" evidence="6">
    <location>
        <begin position="326"/>
        <end position="347"/>
    </location>
</feature>
<dbReference type="VEuPathDB" id="FungiDB:Bcin02g01700"/>
<dbReference type="KEGG" id="bfu:BCIN_02g01700"/>
<accession>A0A384J8R7</accession>
<evidence type="ECO:0000256" key="7">
    <source>
        <dbReference type="SAM" id="Phobius"/>
    </source>
</evidence>
<protein>
    <recommendedName>
        <fullName evidence="8">Rhodopsin domain-containing protein</fullName>
    </recommendedName>
</protein>
<dbReference type="GO" id="GO:0016020">
    <property type="term" value="C:membrane"/>
    <property type="evidence" value="ECO:0007669"/>
    <property type="project" value="UniProtKB-SubCell"/>
</dbReference>
<keyword evidence="3 7" id="KW-1133">Transmembrane helix</keyword>
<feature type="domain" description="Rhodopsin" evidence="8">
    <location>
        <begin position="41"/>
        <end position="274"/>
    </location>
</feature>
<evidence type="ECO:0000256" key="5">
    <source>
        <dbReference type="ARBA" id="ARBA00038359"/>
    </source>
</evidence>
<feature type="transmembrane region" description="Helical" evidence="7">
    <location>
        <begin position="135"/>
        <end position="157"/>
    </location>
</feature>
<dbReference type="GeneID" id="5439571"/>
<feature type="transmembrane region" description="Helical" evidence="7">
    <location>
        <begin position="100"/>
        <end position="123"/>
    </location>
</feature>
<proteinExistence type="inferred from homology"/>
<feature type="transmembrane region" description="Helical" evidence="7">
    <location>
        <begin position="28"/>
        <end position="45"/>
    </location>
</feature>
<dbReference type="InterPro" id="IPR052337">
    <property type="entry name" value="SAT4-like"/>
</dbReference>
<reference evidence="9 10" key="3">
    <citation type="journal article" date="2017" name="Mol. Plant Pathol.">
        <title>A gapless genome sequence of the fungus Botrytis cinerea.</title>
        <authorList>
            <person name="Van Kan J.A."/>
            <person name="Stassen J.H."/>
            <person name="Mosbach A."/>
            <person name="Van Der Lee T.A."/>
            <person name="Faino L."/>
            <person name="Farmer A.D."/>
            <person name="Papasotiriou D.G."/>
            <person name="Zhou S."/>
            <person name="Seidl M.F."/>
            <person name="Cottam E."/>
            <person name="Edel D."/>
            <person name="Hahn M."/>
            <person name="Schwartz D.C."/>
            <person name="Dietrich R.A."/>
            <person name="Widdison S."/>
            <person name="Scalliet G."/>
        </authorList>
    </citation>
    <scope>NUCLEOTIDE SEQUENCE [LARGE SCALE GENOMIC DNA]</scope>
    <source>
        <strain evidence="9 10">B05.10</strain>
    </source>
</reference>
<evidence type="ECO:0000256" key="1">
    <source>
        <dbReference type="ARBA" id="ARBA00004141"/>
    </source>
</evidence>
<evidence type="ECO:0000256" key="4">
    <source>
        <dbReference type="ARBA" id="ARBA00023136"/>
    </source>
</evidence>
<feature type="transmembrane region" description="Helical" evidence="7">
    <location>
        <begin position="251"/>
        <end position="270"/>
    </location>
</feature>
<dbReference type="RefSeq" id="XP_024546921.1">
    <property type="nucleotide sequence ID" value="XM_024691151.1"/>
</dbReference>
<reference evidence="9 10" key="2">
    <citation type="journal article" date="2012" name="Eukaryot. Cell">
        <title>Genome update of Botrytis cinerea strains B05.10 and T4.</title>
        <authorList>
            <person name="Staats M."/>
            <person name="van Kan J.A."/>
        </authorList>
    </citation>
    <scope>NUCLEOTIDE SEQUENCE [LARGE SCALE GENOMIC DNA]</scope>
    <source>
        <strain evidence="9 10">B05.10</strain>
    </source>
</reference>
<reference evidence="9 10" key="1">
    <citation type="journal article" date="2011" name="PLoS Genet.">
        <title>Genomic analysis of the necrotrophic fungal pathogens Sclerotinia sclerotiorum and Botrytis cinerea.</title>
        <authorList>
            <person name="Amselem J."/>
            <person name="Cuomo C.A."/>
            <person name="van Kan J.A."/>
            <person name="Viaud M."/>
            <person name="Benito E.P."/>
            <person name="Couloux A."/>
            <person name="Coutinho P.M."/>
            <person name="de Vries R.P."/>
            <person name="Dyer P.S."/>
            <person name="Fillinger S."/>
            <person name="Fournier E."/>
            <person name="Gout L."/>
            <person name="Hahn M."/>
            <person name="Kohn L."/>
            <person name="Lapalu N."/>
            <person name="Plummer K.M."/>
            <person name="Pradier J.M."/>
            <person name="Quevillon E."/>
            <person name="Sharon A."/>
            <person name="Simon A."/>
            <person name="ten Have A."/>
            <person name="Tudzynski B."/>
            <person name="Tudzynski P."/>
            <person name="Wincker P."/>
            <person name="Andrew M."/>
            <person name="Anthouard V."/>
            <person name="Beever R.E."/>
            <person name="Beffa R."/>
            <person name="Benoit I."/>
            <person name="Bouzid O."/>
            <person name="Brault B."/>
            <person name="Chen Z."/>
            <person name="Choquer M."/>
            <person name="Collemare J."/>
            <person name="Cotton P."/>
            <person name="Danchin E.G."/>
            <person name="Da Silva C."/>
            <person name="Gautier A."/>
            <person name="Giraud C."/>
            <person name="Giraud T."/>
            <person name="Gonzalez C."/>
            <person name="Grossetete S."/>
            <person name="Guldener U."/>
            <person name="Henrissat B."/>
            <person name="Howlett B.J."/>
            <person name="Kodira C."/>
            <person name="Kretschmer M."/>
            <person name="Lappartient A."/>
            <person name="Leroch M."/>
            <person name="Levis C."/>
            <person name="Mauceli E."/>
            <person name="Neuveglise C."/>
            <person name="Oeser B."/>
            <person name="Pearson M."/>
            <person name="Poulain J."/>
            <person name="Poussereau N."/>
            <person name="Quesneville H."/>
            <person name="Rascle C."/>
            <person name="Schumacher J."/>
            <person name="Segurens B."/>
            <person name="Sexton A."/>
            <person name="Silva E."/>
            <person name="Sirven C."/>
            <person name="Soanes D.M."/>
            <person name="Talbot N.J."/>
            <person name="Templeton M."/>
            <person name="Yandava C."/>
            <person name="Yarden O."/>
            <person name="Zeng Q."/>
            <person name="Rollins J.A."/>
            <person name="Lebrun M.H."/>
            <person name="Dickman M."/>
        </authorList>
    </citation>
    <scope>NUCLEOTIDE SEQUENCE [LARGE SCALE GENOMIC DNA]</scope>
    <source>
        <strain evidence="9 10">B05.10</strain>
    </source>
</reference>
<feature type="compositionally biased region" description="Basic and acidic residues" evidence="6">
    <location>
        <begin position="334"/>
        <end position="347"/>
    </location>
</feature>
<dbReference type="Proteomes" id="UP000001798">
    <property type="component" value="Chromosome 2"/>
</dbReference>
<evidence type="ECO:0000256" key="6">
    <source>
        <dbReference type="SAM" id="MobiDB-lite"/>
    </source>
</evidence>
<feature type="transmembrane region" description="Helical" evidence="7">
    <location>
        <begin position="57"/>
        <end position="80"/>
    </location>
</feature>
<dbReference type="AlphaFoldDB" id="A0A384J8R7"/>
<comment type="similarity">
    <text evidence="5">Belongs to the SAT4 family.</text>
</comment>
<sequence length="372" mass="41079">MSSQNLTILLSDPAYVNANQNAPILKNVIIWSILSTIALALRLTAKIVRQSGLGIDDALLVISYIFCIGQSAMVAAALNFGLGRHFITVSLEDNISFAKAYFAGTLLQPTTLTAAKLSVLVLLHRIFIIRGFQITARILGLILLLWFVANQLCELLICRPISSQWNPQTPGHCGNQHILLIVAPIPWVLTDFAILIAPIPVLKSLRLPPSQRYGLILLFLLGGITCIISVLRYVQLYKTIKDVTYDSPGIAIWQIVEANVTLICACMIAARPAMSYLYPQKLISRTWLAWSQYASLKIDTKTDSRQEQKPDSNNPFGSVTILRQRGDSASNHADSSRENGHFELRPVKNDLEASVQYVSRNEIAPTNSGSLK</sequence>
<name>A0A384J8R7_BOTFB</name>
<feature type="transmembrane region" description="Helical" evidence="7">
    <location>
        <begin position="213"/>
        <end position="231"/>
    </location>
</feature>
<evidence type="ECO:0000313" key="9">
    <source>
        <dbReference type="EMBL" id="ATZ46817.1"/>
    </source>
</evidence>
<keyword evidence="4 7" id="KW-0472">Membrane</keyword>
<gene>
    <name evidence="9" type="ORF">BCIN_02g01700</name>
</gene>
<dbReference type="OrthoDB" id="10017208at2759"/>
<dbReference type="InterPro" id="IPR049326">
    <property type="entry name" value="Rhodopsin_dom_fungi"/>
</dbReference>
<keyword evidence="2 7" id="KW-0812">Transmembrane</keyword>
<organism evidence="9 10">
    <name type="scientific">Botryotinia fuckeliana (strain B05.10)</name>
    <name type="common">Noble rot fungus</name>
    <name type="synonym">Botrytis cinerea</name>
    <dbReference type="NCBI Taxonomy" id="332648"/>
    <lineage>
        <taxon>Eukaryota</taxon>
        <taxon>Fungi</taxon>
        <taxon>Dikarya</taxon>
        <taxon>Ascomycota</taxon>
        <taxon>Pezizomycotina</taxon>
        <taxon>Leotiomycetes</taxon>
        <taxon>Helotiales</taxon>
        <taxon>Sclerotiniaceae</taxon>
        <taxon>Botrytis</taxon>
    </lineage>
</organism>
<evidence type="ECO:0000256" key="3">
    <source>
        <dbReference type="ARBA" id="ARBA00022989"/>
    </source>
</evidence>
<evidence type="ECO:0000259" key="8">
    <source>
        <dbReference type="Pfam" id="PF20684"/>
    </source>
</evidence>